<dbReference type="Proteomes" id="UP000005237">
    <property type="component" value="Unassembled WGS sequence"/>
</dbReference>
<dbReference type="InterPro" id="IPR045245">
    <property type="entry name" value="Pfs2-like"/>
</dbReference>
<dbReference type="EnsemblMetazoa" id="CJA05449.1">
    <property type="protein sequence ID" value="CJA05449.1"/>
    <property type="gene ID" value="WBGene00124653"/>
</dbReference>
<keyword evidence="9" id="KW-1185">Reference proteome</keyword>
<dbReference type="SUPFAM" id="SSF50978">
    <property type="entry name" value="WD40 repeat-like"/>
    <property type="match status" value="1"/>
</dbReference>
<accession>A0A8R1HLZ1</accession>
<sequence>MNGGMMQRPMAVPNVTLTIQPSTSSSSMQVAPPQARMQVVNRFQRDAGMNDVMGDGPGRRLRKNVANVRRHVDFVSTVLNQCENRLWQYGRQRVLLQPDILYQPMALPADATPDTPVDCILTKFIRTAMNKVKCPVYSVCWSPEGKRLITGCQTGEFTLWNGTAFNFETILQAHDSAIRALKWSANEQWLLSADQGGYVKYWQPNMNNAHMFSAHKDEAIRGLAFAPTDVKFATASDDGTARIWDFGRYSEERVLRGHGAEVRCIDWHPTKGLLVTGSRDTQQPVKIWDPKSGSCLATLQEHKSSVMAVEFNRNGNWLLTGGRDHLVKMYDIRMMKEFRTYRAHKKEVISLAWHPIHEGLFVSGGGDGSIVYWMVDNEKEIGLLEHAHDQAIWSMKWHPLGHILATGSNDNNTKFWARNRPGDTAEDIFGLSNTTMIGHLDKEREPRMAPMRAVLDERDDGMMETFIPGMGLDDDLYQKLSRDVHLTSDSTLLVPDDLTRQNLGPQIGAKRTLIKQPPAKKAQRQFERMWNNSKGIGAGSDDFSSMIGGLGRDDGGEMQHHGGPSYMGPPSKSFLGPPTTGGSLLGPSQPRPSQEFHSVPPPPPQGPGSWRGGRDQGPPPPQSSFDNRRGPPLQPPREGQWMAGGGPPRAPPPAGDIDYRSAGGPNGSSDVDMRQMAPPQQSQQQQSGPDSWRMGGPPANRDRPPMNRDAPPMNRDRAPMNRDAPPMHRDGHQMSRDSQQMPRDAPPMNRDGYSMNRDAPQMHREAPPMNRDVPSMHRDGYSMNRDAPPMNRDGHQMPRDAPPMHRDAPPPSMGRGVPPPMRDGQPMGMNMQRMDPRRDPRMAGARPDQASATGIPPPQNPSWMPQFEGGGPPGPVRRGPPPPAGRGRGRGQQPY</sequence>
<dbReference type="AlphaFoldDB" id="A0A8R1HLZ1"/>
<protein>
    <submittedName>
        <fullName evidence="8">WD_REPEATS_REGION domain-containing protein</fullName>
    </submittedName>
</protein>
<dbReference type="InterPro" id="IPR001680">
    <property type="entry name" value="WD40_rpt"/>
</dbReference>
<feature type="compositionally biased region" description="Pro residues" evidence="6">
    <location>
        <begin position="872"/>
        <end position="884"/>
    </location>
</feature>
<reference evidence="9" key="1">
    <citation type="submission" date="2010-08" db="EMBL/GenBank/DDBJ databases">
        <authorList>
            <consortium name="Caenorhabditis japonica Sequencing Consortium"/>
            <person name="Wilson R.K."/>
        </authorList>
    </citation>
    <scope>NUCLEOTIDE SEQUENCE [LARGE SCALE GENOMIC DNA]</scope>
    <source>
        <strain evidence="9">DF5081</strain>
    </source>
</reference>
<dbReference type="PANTHER" id="PTHR22836">
    <property type="entry name" value="WD40 REPEAT PROTEIN"/>
    <property type="match status" value="1"/>
</dbReference>
<dbReference type="Pfam" id="PF00400">
    <property type="entry name" value="WD40"/>
    <property type="match status" value="5"/>
</dbReference>
<feature type="compositionally biased region" description="Low complexity" evidence="6">
    <location>
        <begin position="575"/>
        <end position="588"/>
    </location>
</feature>
<dbReference type="InterPro" id="IPR056154">
    <property type="entry name" value="Beta-prop_IFT140_1st"/>
</dbReference>
<keyword evidence="2 5" id="KW-0853">WD repeat</keyword>
<dbReference type="FunFam" id="2.130.10.10:FF:001365">
    <property type="entry name" value="Protein CBR-PFS-2"/>
    <property type="match status" value="1"/>
</dbReference>
<evidence type="ECO:0000256" key="6">
    <source>
        <dbReference type="SAM" id="MobiDB-lite"/>
    </source>
</evidence>
<dbReference type="InterPro" id="IPR036322">
    <property type="entry name" value="WD40_repeat_dom_sf"/>
</dbReference>
<feature type="repeat" description="WD" evidence="5">
    <location>
        <begin position="299"/>
        <end position="340"/>
    </location>
</feature>
<evidence type="ECO:0000256" key="2">
    <source>
        <dbReference type="ARBA" id="ARBA00022574"/>
    </source>
</evidence>
<keyword evidence="3" id="KW-0677">Repeat</keyword>
<dbReference type="OMA" id="APPMNRD"/>
<evidence type="ECO:0000256" key="5">
    <source>
        <dbReference type="PROSITE-ProRule" id="PRU00221"/>
    </source>
</evidence>
<feature type="repeat" description="WD" evidence="5">
    <location>
        <begin position="213"/>
        <end position="254"/>
    </location>
</feature>
<dbReference type="CDD" id="cd00200">
    <property type="entry name" value="WD40"/>
    <property type="match status" value="1"/>
</dbReference>
<proteinExistence type="predicted"/>
<feature type="region of interest" description="Disordered" evidence="6">
    <location>
        <begin position="532"/>
        <end position="895"/>
    </location>
</feature>
<dbReference type="PROSITE" id="PS50082">
    <property type="entry name" value="WD_REPEATS_2"/>
    <property type="match status" value="6"/>
</dbReference>
<dbReference type="PANTHER" id="PTHR22836:SF0">
    <property type="entry name" value="PRE-MRNA 3' END PROCESSING PROTEIN WDR33"/>
    <property type="match status" value="1"/>
</dbReference>
<evidence type="ECO:0000313" key="8">
    <source>
        <dbReference type="EnsemblMetazoa" id="CJA05449.1"/>
    </source>
</evidence>
<evidence type="ECO:0000256" key="1">
    <source>
        <dbReference type="ARBA" id="ARBA00004123"/>
    </source>
</evidence>
<feature type="compositionally biased region" description="Basic and acidic residues" evidence="6">
    <location>
        <begin position="551"/>
        <end position="560"/>
    </location>
</feature>
<reference evidence="8" key="2">
    <citation type="submission" date="2022-06" db="UniProtKB">
        <authorList>
            <consortium name="EnsemblMetazoa"/>
        </authorList>
    </citation>
    <scope>IDENTIFICATION</scope>
    <source>
        <strain evidence="8">DF5081</strain>
    </source>
</reference>
<feature type="domain" description="IFT140 first beta-propeller" evidence="7">
    <location>
        <begin position="130"/>
        <end position="205"/>
    </location>
</feature>
<dbReference type="InterPro" id="IPR015943">
    <property type="entry name" value="WD40/YVTN_repeat-like_dom_sf"/>
</dbReference>
<feature type="compositionally biased region" description="Pro residues" evidence="6">
    <location>
        <begin position="809"/>
        <end position="821"/>
    </location>
</feature>
<keyword evidence="4" id="KW-0539">Nucleus</keyword>
<evidence type="ECO:0000259" key="7">
    <source>
        <dbReference type="Pfam" id="PF23383"/>
    </source>
</evidence>
<dbReference type="GO" id="GO:0031124">
    <property type="term" value="P:mRNA 3'-end processing"/>
    <property type="evidence" value="ECO:0007669"/>
    <property type="project" value="InterPro"/>
</dbReference>
<dbReference type="GO" id="GO:0005847">
    <property type="term" value="C:mRNA cleavage and polyadenylation specificity factor complex"/>
    <property type="evidence" value="ECO:0007669"/>
    <property type="project" value="TreeGrafter"/>
</dbReference>
<feature type="repeat" description="WD" evidence="5">
    <location>
        <begin position="341"/>
        <end position="383"/>
    </location>
</feature>
<evidence type="ECO:0000256" key="3">
    <source>
        <dbReference type="ARBA" id="ARBA00022737"/>
    </source>
</evidence>
<name>A0A8R1HLZ1_CAEJA</name>
<feature type="compositionally biased region" description="Basic and acidic residues" evidence="6">
    <location>
        <begin position="792"/>
        <end position="808"/>
    </location>
</feature>
<dbReference type="PROSITE" id="PS50294">
    <property type="entry name" value="WD_REPEATS_REGION"/>
    <property type="match status" value="5"/>
</dbReference>
<feature type="repeat" description="WD" evidence="5">
    <location>
        <begin position="171"/>
        <end position="203"/>
    </location>
</feature>
<evidence type="ECO:0000313" key="9">
    <source>
        <dbReference type="Proteomes" id="UP000005237"/>
    </source>
</evidence>
<feature type="compositionally biased region" description="Basic and acidic residues" evidence="6">
    <location>
        <begin position="714"/>
        <end position="735"/>
    </location>
</feature>
<dbReference type="FunFam" id="2.130.10.10:FF:000237">
    <property type="entry name" value="Flowering time control protein FY"/>
    <property type="match status" value="1"/>
</dbReference>
<dbReference type="GO" id="GO:0016607">
    <property type="term" value="C:nuclear speck"/>
    <property type="evidence" value="ECO:0007669"/>
    <property type="project" value="EnsemblMetazoa"/>
</dbReference>
<organism evidence="8 9">
    <name type="scientific">Caenorhabditis japonica</name>
    <dbReference type="NCBI Taxonomy" id="281687"/>
    <lineage>
        <taxon>Eukaryota</taxon>
        <taxon>Metazoa</taxon>
        <taxon>Ecdysozoa</taxon>
        <taxon>Nematoda</taxon>
        <taxon>Chromadorea</taxon>
        <taxon>Rhabditida</taxon>
        <taxon>Rhabditina</taxon>
        <taxon>Rhabditomorpha</taxon>
        <taxon>Rhabditoidea</taxon>
        <taxon>Rhabditidae</taxon>
        <taxon>Peloderinae</taxon>
        <taxon>Caenorhabditis</taxon>
    </lineage>
</organism>
<comment type="subcellular location">
    <subcellularLocation>
        <location evidence="1">Nucleus</location>
    </subcellularLocation>
</comment>
<dbReference type="Gene3D" id="2.130.10.10">
    <property type="entry name" value="YVTN repeat-like/Quinoprotein amine dehydrogenase"/>
    <property type="match status" value="2"/>
</dbReference>
<evidence type="ECO:0000256" key="4">
    <source>
        <dbReference type="ARBA" id="ARBA00023242"/>
    </source>
</evidence>
<dbReference type="SMART" id="SM00320">
    <property type="entry name" value="WD40"/>
    <property type="match status" value="7"/>
</dbReference>
<dbReference type="Pfam" id="PF23383">
    <property type="entry name" value="Beta-prop_IFT140_1st"/>
    <property type="match status" value="1"/>
</dbReference>
<feature type="repeat" description="WD" evidence="5">
    <location>
        <begin position="255"/>
        <end position="280"/>
    </location>
</feature>
<feature type="repeat" description="WD" evidence="5">
    <location>
        <begin position="385"/>
        <end position="416"/>
    </location>
</feature>